<evidence type="ECO:0000256" key="1">
    <source>
        <dbReference type="ARBA" id="ARBA00001936"/>
    </source>
</evidence>
<evidence type="ECO:0000256" key="6">
    <source>
        <dbReference type="ARBA" id="ARBA00023211"/>
    </source>
</evidence>
<dbReference type="SMART" id="SM01329">
    <property type="entry name" value="Iso_dh"/>
    <property type="match status" value="1"/>
</dbReference>
<comment type="cofactor">
    <cofactor evidence="2">
        <name>Mg(2+)</name>
        <dbReference type="ChEBI" id="CHEBI:18420"/>
    </cofactor>
</comment>
<organism evidence="8 9">
    <name type="scientific">Kitasatospora cheerisanensis KCTC 2395</name>
    <dbReference type="NCBI Taxonomy" id="1348663"/>
    <lineage>
        <taxon>Bacteria</taxon>
        <taxon>Bacillati</taxon>
        <taxon>Actinomycetota</taxon>
        <taxon>Actinomycetes</taxon>
        <taxon>Kitasatosporales</taxon>
        <taxon>Streptomycetaceae</taxon>
        <taxon>Kitasatospora</taxon>
    </lineage>
</organism>
<dbReference type="Proteomes" id="UP000027178">
    <property type="component" value="Unassembled WGS sequence"/>
</dbReference>
<dbReference type="InterPro" id="IPR050501">
    <property type="entry name" value="ICDH/IPMDH"/>
</dbReference>
<dbReference type="EMBL" id="JNBY01000120">
    <property type="protein sequence ID" value="KDN82150.1"/>
    <property type="molecule type" value="Genomic_DNA"/>
</dbReference>
<dbReference type="RefSeq" id="WP_035867703.1">
    <property type="nucleotide sequence ID" value="NZ_KK853997.1"/>
</dbReference>
<dbReference type="HOGENOM" id="CLU_034665_0_0_11"/>
<name>A0A066YW39_9ACTN</name>
<gene>
    <name evidence="8" type="ORF">KCH_61000</name>
</gene>
<comment type="caution">
    <text evidence="8">The sequence shown here is derived from an EMBL/GenBank/DDBJ whole genome shotgun (WGS) entry which is preliminary data.</text>
</comment>
<evidence type="ECO:0000256" key="5">
    <source>
        <dbReference type="ARBA" id="ARBA00023027"/>
    </source>
</evidence>
<keyword evidence="4" id="KW-0560">Oxidoreductase</keyword>
<dbReference type="GO" id="GO:0016491">
    <property type="term" value="F:oxidoreductase activity"/>
    <property type="evidence" value="ECO:0007669"/>
    <property type="project" value="UniProtKB-KW"/>
</dbReference>
<evidence type="ECO:0000256" key="3">
    <source>
        <dbReference type="ARBA" id="ARBA00022723"/>
    </source>
</evidence>
<dbReference type="Pfam" id="PF00180">
    <property type="entry name" value="Iso_dh"/>
    <property type="match status" value="1"/>
</dbReference>
<dbReference type="PATRIC" id="fig|1348663.4.peg.5902"/>
<evidence type="ECO:0000313" key="9">
    <source>
        <dbReference type="Proteomes" id="UP000027178"/>
    </source>
</evidence>
<dbReference type="GO" id="GO:0046872">
    <property type="term" value="F:metal ion binding"/>
    <property type="evidence" value="ECO:0007669"/>
    <property type="project" value="UniProtKB-KW"/>
</dbReference>
<keyword evidence="6" id="KW-0464">Manganese</keyword>
<dbReference type="OrthoDB" id="5289857at2"/>
<dbReference type="AlphaFoldDB" id="A0A066YW39"/>
<dbReference type="InterPro" id="IPR024084">
    <property type="entry name" value="IsoPropMal-DH-like_dom"/>
</dbReference>
<evidence type="ECO:0000259" key="7">
    <source>
        <dbReference type="SMART" id="SM01329"/>
    </source>
</evidence>
<evidence type="ECO:0000313" key="8">
    <source>
        <dbReference type="EMBL" id="KDN82150.1"/>
    </source>
</evidence>
<feature type="domain" description="Isopropylmalate dehydrogenase-like" evidence="7">
    <location>
        <begin position="5"/>
        <end position="341"/>
    </location>
</feature>
<dbReference type="Gene3D" id="3.40.718.10">
    <property type="entry name" value="Isopropylmalate Dehydrogenase"/>
    <property type="match status" value="1"/>
</dbReference>
<dbReference type="PANTHER" id="PTHR43275:SF1">
    <property type="entry name" value="D-MALATE DEHYDROGENASE [DECARBOXYLATING]"/>
    <property type="match status" value="1"/>
</dbReference>
<reference evidence="8 9" key="1">
    <citation type="submission" date="2014-05" db="EMBL/GenBank/DDBJ databases">
        <title>Draft Genome Sequence of Kitasatospora cheerisanensis KCTC 2395.</title>
        <authorList>
            <person name="Nam D.H."/>
        </authorList>
    </citation>
    <scope>NUCLEOTIDE SEQUENCE [LARGE SCALE GENOMIC DNA]</scope>
    <source>
        <strain evidence="8 9">KCTC 2395</strain>
    </source>
</reference>
<comment type="cofactor">
    <cofactor evidence="1">
        <name>Mn(2+)</name>
        <dbReference type="ChEBI" id="CHEBI:29035"/>
    </cofactor>
</comment>
<protein>
    <submittedName>
        <fullName evidence="8">Isocitrate dehydrogenase</fullName>
    </submittedName>
</protein>
<accession>A0A066YW39</accession>
<keyword evidence="5" id="KW-0520">NAD</keyword>
<sequence length="375" mass="40685">MTAPLIALAVGRGTGPDLAPVFERVLHRITRLHGVEAELVRSPRLYHSYVSLRAEYADTAEIARLTALDAAHYEQFCRDQAAAGVRAVFRTAINAQSLYLVRRRLAAVKVEPLSANGARLLLVRDQAQGFYTGENVHTPGRVVRTMEFSRDVTEQVVRYAVRRAHDLWPEGPARVQMAYKFHLLDGALDDWRAELSAELGIEIALFQPDTVNRNLITHGPEDRTVLVAGNEWADIMHVVLLDRYGSERQENRCTENVHLHPELHGLTEYQTVHGSADDLAGKDVVNPVATIRAAARIAERHADCPGAEAAVEAALAAAQARGIRTPDLGGTAGTTAVVDAVLGELGVALKPFVPAARSGSARATAGTNTDRAASR</sequence>
<keyword evidence="3" id="KW-0479">Metal-binding</keyword>
<evidence type="ECO:0000256" key="2">
    <source>
        <dbReference type="ARBA" id="ARBA00001946"/>
    </source>
</evidence>
<dbReference type="eggNOG" id="COG0473">
    <property type="taxonomic scope" value="Bacteria"/>
</dbReference>
<evidence type="ECO:0000256" key="4">
    <source>
        <dbReference type="ARBA" id="ARBA00023002"/>
    </source>
</evidence>
<proteinExistence type="predicted"/>
<dbReference type="SUPFAM" id="SSF53659">
    <property type="entry name" value="Isocitrate/Isopropylmalate dehydrogenase-like"/>
    <property type="match status" value="1"/>
</dbReference>
<keyword evidence="9" id="KW-1185">Reference proteome</keyword>
<dbReference type="PANTHER" id="PTHR43275">
    <property type="entry name" value="D-MALATE DEHYDROGENASE [DECARBOXYLATING]"/>
    <property type="match status" value="1"/>
</dbReference>